<feature type="compositionally biased region" description="Acidic residues" evidence="1">
    <location>
        <begin position="354"/>
        <end position="368"/>
    </location>
</feature>
<proteinExistence type="predicted"/>
<dbReference type="eggNOG" id="ENOG502SBEV">
    <property type="taxonomic scope" value="Eukaryota"/>
</dbReference>
<dbReference type="Pfam" id="PF14216">
    <property type="entry name" value="DUF4326"/>
    <property type="match status" value="1"/>
</dbReference>
<dbReference type="AlphaFoldDB" id="A7SR47"/>
<dbReference type="InParanoid" id="A7SR47"/>
<organism evidence="3 4">
    <name type="scientific">Nematostella vectensis</name>
    <name type="common">Starlet sea anemone</name>
    <dbReference type="NCBI Taxonomy" id="45351"/>
    <lineage>
        <taxon>Eukaryota</taxon>
        <taxon>Metazoa</taxon>
        <taxon>Cnidaria</taxon>
        <taxon>Anthozoa</taxon>
        <taxon>Hexacorallia</taxon>
        <taxon>Actiniaria</taxon>
        <taxon>Edwardsiidae</taxon>
        <taxon>Nematostella</taxon>
    </lineage>
</organism>
<name>A7SR47_NEMVE</name>
<protein>
    <recommendedName>
        <fullName evidence="2">DUF4326 domain-containing protein</fullName>
    </recommendedName>
</protein>
<sequence>MQMFKITCSGMYPPVKDVVNKFEGCHRCHKKERVTMAAASESESAVLTAPTRSRHQCCYRLNVKKEVDVGRPLCMRCYSYARAWRREHMILSVRERLERSIPTVGRVKQEWVAGPTGVSVPRYVVHSGEVYIGRGGRGLLESRWRNLHRMREGNVERSRQEVVDHYLSDVLLYKSSLLRDLSELGNKRLLCWCHPKACHGDVLRRLYKYRFEFEGSLEKLSQLALEHISTEVQGFAFPAPQLSLSETAKFGFDEFVELFGKVADVVGVDTPSDQDAFTVLFPNSELRTLCQRYHAGTAADPAGWDFGWDLSAVMCGIHDGSSRISCPRAQAMVFYCWVMEMQREWYDPSSDESTHDEESDGEEEEEES</sequence>
<feature type="domain" description="DUF4326" evidence="2">
    <location>
        <begin position="126"/>
        <end position="204"/>
    </location>
</feature>
<evidence type="ECO:0000259" key="2">
    <source>
        <dbReference type="Pfam" id="PF14216"/>
    </source>
</evidence>
<dbReference type="HOGENOM" id="CLU_752959_0_0_1"/>
<evidence type="ECO:0000256" key="1">
    <source>
        <dbReference type="SAM" id="MobiDB-lite"/>
    </source>
</evidence>
<evidence type="ECO:0000313" key="3">
    <source>
        <dbReference type="EMBL" id="EDO33813.1"/>
    </source>
</evidence>
<accession>A7SR47</accession>
<dbReference type="Proteomes" id="UP000001593">
    <property type="component" value="Unassembled WGS sequence"/>
</dbReference>
<dbReference type="EMBL" id="DS469756">
    <property type="protein sequence ID" value="EDO33813.1"/>
    <property type="molecule type" value="Genomic_DNA"/>
</dbReference>
<keyword evidence="4" id="KW-1185">Reference proteome</keyword>
<evidence type="ECO:0000313" key="4">
    <source>
        <dbReference type="Proteomes" id="UP000001593"/>
    </source>
</evidence>
<gene>
    <name evidence="3" type="ORF">NEMVEDRAFT_v1g216132</name>
</gene>
<reference evidence="3 4" key="1">
    <citation type="journal article" date="2007" name="Science">
        <title>Sea anemone genome reveals ancestral eumetazoan gene repertoire and genomic organization.</title>
        <authorList>
            <person name="Putnam N.H."/>
            <person name="Srivastava M."/>
            <person name="Hellsten U."/>
            <person name="Dirks B."/>
            <person name="Chapman J."/>
            <person name="Salamov A."/>
            <person name="Terry A."/>
            <person name="Shapiro H."/>
            <person name="Lindquist E."/>
            <person name="Kapitonov V.V."/>
            <person name="Jurka J."/>
            <person name="Genikhovich G."/>
            <person name="Grigoriev I.V."/>
            <person name="Lucas S.M."/>
            <person name="Steele R.E."/>
            <person name="Finnerty J.R."/>
            <person name="Technau U."/>
            <person name="Martindale M.Q."/>
            <person name="Rokhsar D.S."/>
        </authorList>
    </citation>
    <scope>NUCLEOTIDE SEQUENCE [LARGE SCALE GENOMIC DNA]</scope>
    <source>
        <strain evidence="4">CH2 X CH6</strain>
    </source>
</reference>
<dbReference type="InterPro" id="IPR025475">
    <property type="entry name" value="DUF4326"/>
</dbReference>
<feature type="region of interest" description="Disordered" evidence="1">
    <location>
        <begin position="346"/>
        <end position="368"/>
    </location>
</feature>